<protein>
    <submittedName>
        <fullName evidence="1">Uncharacterized protein</fullName>
    </submittedName>
</protein>
<keyword evidence="2" id="KW-1185">Reference proteome</keyword>
<name>A0A8S1QJ09_9CILI</name>
<dbReference type="AlphaFoldDB" id="A0A8S1QJ09"/>
<dbReference type="EMBL" id="CAJJDN010000109">
    <property type="protein sequence ID" value="CAD8115613.1"/>
    <property type="molecule type" value="Genomic_DNA"/>
</dbReference>
<accession>A0A8S1QJ09</accession>
<dbReference type="Proteomes" id="UP000692954">
    <property type="component" value="Unassembled WGS sequence"/>
</dbReference>
<gene>
    <name evidence="1" type="ORF">PSON_ATCC_30995.1.T1090003</name>
</gene>
<evidence type="ECO:0000313" key="2">
    <source>
        <dbReference type="Proteomes" id="UP000692954"/>
    </source>
</evidence>
<evidence type="ECO:0000313" key="1">
    <source>
        <dbReference type="EMBL" id="CAD8115613.1"/>
    </source>
</evidence>
<reference evidence="1" key="1">
    <citation type="submission" date="2021-01" db="EMBL/GenBank/DDBJ databases">
        <authorList>
            <consortium name="Genoscope - CEA"/>
            <person name="William W."/>
        </authorList>
    </citation>
    <scope>NUCLEOTIDE SEQUENCE</scope>
</reference>
<proteinExistence type="predicted"/>
<comment type="caution">
    <text evidence="1">The sequence shown here is derived from an EMBL/GenBank/DDBJ whole genome shotgun (WGS) entry which is preliminary data.</text>
</comment>
<sequence length="231" mass="27526">MFQYLFILDESNKIYINNLEVYNITITMQLKSYDCEQQKPINQTIFFQCIQNDDNKKAPFNLQFSYGDCFLSQIEQQYAQKENLLIDNKNSGLFLFLDLTQLTQIKLNNLIFQQINCRICLNGLIFYSFKKVDDLLLKQYVSNLKIFNSTCGDYGCFQLIKENAVQQRILMKSEINIQKMNLEIIIDKYICLYNNAKNDTCLYLDNLKLYYKILFFNIIMQPYQAEQYLLK</sequence>
<organism evidence="1 2">
    <name type="scientific">Paramecium sonneborni</name>
    <dbReference type="NCBI Taxonomy" id="65129"/>
    <lineage>
        <taxon>Eukaryota</taxon>
        <taxon>Sar</taxon>
        <taxon>Alveolata</taxon>
        <taxon>Ciliophora</taxon>
        <taxon>Intramacronucleata</taxon>
        <taxon>Oligohymenophorea</taxon>
        <taxon>Peniculida</taxon>
        <taxon>Parameciidae</taxon>
        <taxon>Paramecium</taxon>
    </lineage>
</organism>